<organism evidence="1 2">
    <name type="scientific">Coprinellus micaceus</name>
    <name type="common">Glistening ink-cap mushroom</name>
    <name type="synonym">Coprinus micaceus</name>
    <dbReference type="NCBI Taxonomy" id="71717"/>
    <lineage>
        <taxon>Eukaryota</taxon>
        <taxon>Fungi</taxon>
        <taxon>Dikarya</taxon>
        <taxon>Basidiomycota</taxon>
        <taxon>Agaricomycotina</taxon>
        <taxon>Agaricomycetes</taxon>
        <taxon>Agaricomycetidae</taxon>
        <taxon>Agaricales</taxon>
        <taxon>Agaricineae</taxon>
        <taxon>Psathyrellaceae</taxon>
        <taxon>Coprinellus</taxon>
    </lineage>
</organism>
<comment type="caution">
    <text evidence="1">The sequence shown here is derived from an EMBL/GenBank/DDBJ whole genome shotgun (WGS) entry which is preliminary data.</text>
</comment>
<evidence type="ECO:0000313" key="1">
    <source>
        <dbReference type="EMBL" id="TEB24320.1"/>
    </source>
</evidence>
<dbReference type="Proteomes" id="UP000298030">
    <property type="component" value="Unassembled WGS sequence"/>
</dbReference>
<sequence length="185" mass="20907">MHRPAKTRPKSNLTLEDYVLLGRPDEVSTSEIQKVYRELTLKRCTLPIIQLALSGLKADLLPEYAGESYDEEATEERAFRCILLLFKCALACSTNPQLQADAKDPVIAAADGVCGWINYSMTTRGLQIYHSDGEDIRNLQEAAFHQCNTIRAILGIHPSIVEAFLETRDFLPVVYWMWTMMDPKA</sequence>
<reference evidence="1 2" key="1">
    <citation type="journal article" date="2019" name="Nat. Ecol. Evol.">
        <title>Megaphylogeny resolves global patterns of mushroom evolution.</title>
        <authorList>
            <person name="Varga T."/>
            <person name="Krizsan K."/>
            <person name="Foldi C."/>
            <person name="Dima B."/>
            <person name="Sanchez-Garcia M."/>
            <person name="Sanchez-Ramirez S."/>
            <person name="Szollosi G.J."/>
            <person name="Szarkandi J.G."/>
            <person name="Papp V."/>
            <person name="Albert L."/>
            <person name="Andreopoulos W."/>
            <person name="Angelini C."/>
            <person name="Antonin V."/>
            <person name="Barry K.W."/>
            <person name="Bougher N.L."/>
            <person name="Buchanan P."/>
            <person name="Buyck B."/>
            <person name="Bense V."/>
            <person name="Catcheside P."/>
            <person name="Chovatia M."/>
            <person name="Cooper J."/>
            <person name="Damon W."/>
            <person name="Desjardin D."/>
            <person name="Finy P."/>
            <person name="Geml J."/>
            <person name="Haridas S."/>
            <person name="Hughes K."/>
            <person name="Justo A."/>
            <person name="Karasinski D."/>
            <person name="Kautmanova I."/>
            <person name="Kiss B."/>
            <person name="Kocsube S."/>
            <person name="Kotiranta H."/>
            <person name="LaButti K.M."/>
            <person name="Lechner B.E."/>
            <person name="Liimatainen K."/>
            <person name="Lipzen A."/>
            <person name="Lukacs Z."/>
            <person name="Mihaltcheva S."/>
            <person name="Morgado L.N."/>
            <person name="Niskanen T."/>
            <person name="Noordeloos M.E."/>
            <person name="Ohm R.A."/>
            <person name="Ortiz-Santana B."/>
            <person name="Ovrebo C."/>
            <person name="Racz N."/>
            <person name="Riley R."/>
            <person name="Savchenko A."/>
            <person name="Shiryaev A."/>
            <person name="Soop K."/>
            <person name="Spirin V."/>
            <person name="Szebenyi C."/>
            <person name="Tomsovsky M."/>
            <person name="Tulloss R.E."/>
            <person name="Uehling J."/>
            <person name="Grigoriev I.V."/>
            <person name="Vagvolgyi C."/>
            <person name="Papp T."/>
            <person name="Martin F.M."/>
            <person name="Miettinen O."/>
            <person name="Hibbett D.S."/>
            <person name="Nagy L.G."/>
        </authorList>
    </citation>
    <scope>NUCLEOTIDE SEQUENCE [LARGE SCALE GENOMIC DNA]</scope>
    <source>
        <strain evidence="1 2">FP101781</strain>
    </source>
</reference>
<dbReference type="AlphaFoldDB" id="A0A4Y7SR32"/>
<proteinExistence type="predicted"/>
<protein>
    <submittedName>
        <fullName evidence="1">Uncharacterized protein</fullName>
    </submittedName>
</protein>
<name>A0A4Y7SR32_COPMI</name>
<gene>
    <name evidence="1" type="ORF">FA13DRAFT_1325343</name>
</gene>
<dbReference type="OrthoDB" id="3118887at2759"/>
<evidence type="ECO:0000313" key="2">
    <source>
        <dbReference type="Proteomes" id="UP000298030"/>
    </source>
</evidence>
<dbReference type="EMBL" id="QPFP01000068">
    <property type="protein sequence ID" value="TEB24320.1"/>
    <property type="molecule type" value="Genomic_DNA"/>
</dbReference>
<keyword evidence="2" id="KW-1185">Reference proteome</keyword>
<accession>A0A4Y7SR32</accession>